<reference evidence="4" key="1">
    <citation type="submission" date="2021-02" db="EMBL/GenBank/DDBJ databases">
        <authorList>
            <person name="Nowell W R."/>
        </authorList>
    </citation>
    <scope>NUCLEOTIDE SEQUENCE</scope>
</reference>
<evidence type="ECO:0000256" key="1">
    <source>
        <dbReference type="ARBA" id="ARBA00022737"/>
    </source>
</evidence>
<dbReference type="AlphaFoldDB" id="A0A813NCR5"/>
<dbReference type="SUPFAM" id="SSF56399">
    <property type="entry name" value="ADP-ribosylation"/>
    <property type="match status" value="1"/>
</dbReference>
<proteinExistence type="predicted"/>
<accession>A0A813NCR5</accession>
<evidence type="ECO:0000256" key="3">
    <source>
        <dbReference type="PROSITE-ProRule" id="PRU00339"/>
    </source>
</evidence>
<dbReference type="PANTHER" id="PTHR45641:SF19">
    <property type="entry name" value="NEPHROCYSTIN-3"/>
    <property type="match status" value="1"/>
</dbReference>
<dbReference type="Proteomes" id="UP000663845">
    <property type="component" value="Unassembled WGS sequence"/>
</dbReference>
<dbReference type="PROSITE" id="PS50005">
    <property type="entry name" value="TPR"/>
    <property type="match status" value="3"/>
</dbReference>
<dbReference type="Pfam" id="PF13424">
    <property type="entry name" value="TPR_12"/>
    <property type="match status" value="2"/>
</dbReference>
<dbReference type="Gene3D" id="1.25.40.10">
    <property type="entry name" value="Tetratricopeptide repeat domain"/>
    <property type="match status" value="2"/>
</dbReference>
<dbReference type="Gene3D" id="3.90.176.10">
    <property type="entry name" value="Toxin ADP-ribosyltransferase, Chain A, domain 1"/>
    <property type="match status" value="1"/>
</dbReference>
<dbReference type="SMART" id="SM00028">
    <property type="entry name" value="TPR"/>
    <property type="match status" value="6"/>
</dbReference>
<protein>
    <submittedName>
        <fullName evidence="4">Uncharacterized protein</fullName>
    </submittedName>
</protein>
<dbReference type="InterPro" id="IPR019734">
    <property type="entry name" value="TPR_rpt"/>
</dbReference>
<dbReference type="PANTHER" id="PTHR45641">
    <property type="entry name" value="TETRATRICOPEPTIDE REPEAT PROTEIN (AFU_ORTHOLOGUE AFUA_6G03870)"/>
    <property type="match status" value="1"/>
</dbReference>
<name>A0A813NCR5_9BILA</name>
<evidence type="ECO:0000313" key="4">
    <source>
        <dbReference type="EMBL" id="CAF0731248.1"/>
    </source>
</evidence>
<keyword evidence="1" id="KW-0677">Repeat</keyword>
<keyword evidence="2 3" id="KW-0802">TPR repeat</keyword>
<dbReference type="EMBL" id="CAJNOG010000005">
    <property type="protein sequence ID" value="CAF0731248.1"/>
    <property type="molecule type" value="Genomic_DNA"/>
</dbReference>
<feature type="repeat" description="TPR" evidence="3">
    <location>
        <begin position="623"/>
        <end position="656"/>
    </location>
</feature>
<feature type="repeat" description="TPR" evidence="3">
    <location>
        <begin position="497"/>
        <end position="530"/>
    </location>
</feature>
<dbReference type="SUPFAM" id="SSF81901">
    <property type="entry name" value="HCP-like"/>
    <property type="match status" value="1"/>
</dbReference>
<organism evidence="4 6">
    <name type="scientific">Adineta steineri</name>
    <dbReference type="NCBI Taxonomy" id="433720"/>
    <lineage>
        <taxon>Eukaryota</taxon>
        <taxon>Metazoa</taxon>
        <taxon>Spiralia</taxon>
        <taxon>Gnathifera</taxon>
        <taxon>Rotifera</taxon>
        <taxon>Eurotatoria</taxon>
        <taxon>Bdelloidea</taxon>
        <taxon>Adinetida</taxon>
        <taxon>Adinetidae</taxon>
        <taxon>Adineta</taxon>
    </lineage>
</organism>
<dbReference type="Proteomes" id="UP000663844">
    <property type="component" value="Unassembled WGS sequence"/>
</dbReference>
<dbReference type="PROSITE" id="PS51996">
    <property type="entry name" value="TR_MART"/>
    <property type="match status" value="1"/>
</dbReference>
<dbReference type="EMBL" id="CAJOAZ010000520">
    <property type="protein sequence ID" value="CAF3667385.1"/>
    <property type="molecule type" value="Genomic_DNA"/>
</dbReference>
<evidence type="ECO:0000313" key="5">
    <source>
        <dbReference type="EMBL" id="CAF3667385.1"/>
    </source>
</evidence>
<gene>
    <name evidence="4" type="ORF">JYZ213_LOCUS1220</name>
    <name evidence="5" type="ORF">OXD698_LOCUS10004</name>
</gene>
<evidence type="ECO:0000256" key="2">
    <source>
        <dbReference type="ARBA" id="ARBA00022803"/>
    </source>
</evidence>
<feature type="repeat" description="TPR" evidence="3">
    <location>
        <begin position="539"/>
        <end position="572"/>
    </location>
</feature>
<comment type="caution">
    <text evidence="4">The sequence shown here is derived from an EMBL/GenBank/DDBJ whole genome shotgun (WGS) entry which is preliminary data.</text>
</comment>
<evidence type="ECO:0000313" key="6">
    <source>
        <dbReference type="Proteomes" id="UP000663845"/>
    </source>
</evidence>
<sequence length="679" mass="79819">MEEKKPLVQIVRFSSILTADKLSSCVKYNNLETYSILWLDPVVNDAKEYIEAQQRLRTSINYIRTFKTIDNCEQYIQTVPEQDRIFLIINNQFGQELIPQIHQYQQIFAIYIYINDDKRNTQWTKEFKKIKSVSTQLDSLVGRIKSDRTRRSQNKIDEPLSINIFDVNVSYKFNEQFIRSHLLIDCLLRIKENSTDIENFITLCEEEYKDNKAELDQIHEFQQNYSSNRALRWYTKQIFLFRMLNKALRIQNLDVLFLFRFFIDDIQQQLIKNQYSQQIQLYRVQLISNNELEILKKATGGFIMTNTFLSTTLNREASFEFFNNMESSDEINMHRVLFEIDANPRIDGVKPFANIIWLSHCFGQQEVLMMVGSIFRIINIEHNDNEICTIRLVLSSENDQDLKNSFEHLKKEYNDKEMDLFSFGHVLYDMGNFDSAKKFYLRFLDNIPPDHQDLANCYNTLGEIAVEKGDCNLSLEWFEKLNELLIRTLNPNDPRLADSHTIIGDIYWKKNDLKHALESYNKGLAIYKRACDENHFTIAVTSEKIGAIYEKQKKYFQALNYYEKTLAIRQKTLPSDDLLLGATHSKVANIRLSLCHYYLAIGHYNIALKIKLTTLPPDHLEIASDYRGIGHMYKGTDNINQALIYYGKALEIYRQHLPPNHPDIIEIERIIVSLAAQTE</sequence>
<dbReference type="Pfam" id="PF13374">
    <property type="entry name" value="TPR_10"/>
    <property type="match status" value="1"/>
</dbReference>
<dbReference type="InterPro" id="IPR011990">
    <property type="entry name" value="TPR-like_helical_dom_sf"/>
</dbReference>